<evidence type="ECO:0000313" key="2">
    <source>
        <dbReference type="EMBL" id="GIF56373.1"/>
    </source>
</evidence>
<proteinExistence type="predicted"/>
<dbReference type="Proteomes" id="UP000624325">
    <property type="component" value="Unassembled WGS sequence"/>
</dbReference>
<protein>
    <recommendedName>
        <fullName evidence="1">DUF6745 domain-containing protein</fullName>
    </recommendedName>
</protein>
<evidence type="ECO:0000313" key="3">
    <source>
        <dbReference type="Proteomes" id="UP000624325"/>
    </source>
</evidence>
<dbReference type="EMBL" id="BONC01000014">
    <property type="protein sequence ID" value="GIF56373.1"/>
    <property type="molecule type" value="Genomic_DNA"/>
</dbReference>
<dbReference type="Pfam" id="PF20530">
    <property type="entry name" value="DUF6745"/>
    <property type="match status" value="1"/>
</dbReference>
<organism evidence="2 3">
    <name type="scientific">Asanoa iriomotensis</name>
    <dbReference type="NCBI Taxonomy" id="234613"/>
    <lineage>
        <taxon>Bacteria</taxon>
        <taxon>Bacillati</taxon>
        <taxon>Actinomycetota</taxon>
        <taxon>Actinomycetes</taxon>
        <taxon>Micromonosporales</taxon>
        <taxon>Micromonosporaceae</taxon>
        <taxon>Asanoa</taxon>
    </lineage>
</organism>
<accession>A0ABQ4C0S1</accession>
<dbReference type="InterPro" id="IPR046633">
    <property type="entry name" value="DUF6745"/>
</dbReference>
<evidence type="ECO:0000259" key="1">
    <source>
        <dbReference type="Pfam" id="PF20530"/>
    </source>
</evidence>
<name>A0ABQ4C0S1_9ACTN</name>
<gene>
    <name evidence="2" type="ORF">Air01nite_24680</name>
</gene>
<keyword evidence="3" id="KW-1185">Reference proteome</keyword>
<feature type="domain" description="DUF6745" evidence="1">
    <location>
        <begin position="275"/>
        <end position="347"/>
    </location>
</feature>
<reference evidence="2 3" key="1">
    <citation type="submission" date="2021-01" db="EMBL/GenBank/DDBJ databases">
        <title>Whole genome shotgun sequence of Asanoa iriomotensis NBRC 100142.</title>
        <authorList>
            <person name="Komaki H."/>
            <person name="Tamura T."/>
        </authorList>
    </citation>
    <scope>NUCLEOTIDE SEQUENCE [LARGE SCALE GENOMIC DNA]</scope>
    <source>
        <strain evidence="2 3">NBRC 100142</strain>
    </source>
</reference>
<dbReference type="RefSeq" id="WP_203702158.1">
    <property type="nucleotide sequence ID" value="NZ_BAAALU010000006.1"/>
</dbReference>
<sequence length="361" mass="39900">MLEVTEAHAHAWMEREFRGRPSGGWRTDTVAQVSLCYEAAGLTWPGTVVWVSAPRAGEPIAVGAAFALARRRAEVRWQARPRLVRRTIVGVRDSVRALWWSVLRPAPVVAGLGLGAWAGGSVWWLGAVIGTVVGNWLGIWLWQALGSDPAYDRVTARRLADAVAEIDRTRARIRAAVLDPLDTEVRAALGRAEDKRLRTRIEVAVDAAAAPVWAALRKAARGWPDLTGPDSGWEVEQGIRRALPPGVEPPSGWSHFGVACEPIARQHDGRVARLAWLRTRRPAEDDRWSVFDAYAAAGRHWWWPHPDFVVIAHPPAELHVERSEAGTYELHRAAGPAVAWTSGPVLHFRHNEQVGRASAHW</sequence>
<comment type="caution">
    <text evidence="2">The sequence shown here is derived from an EMBL/GenBank/DDBJ whole genome shotgun (WGS) entry which is preliminary data.</text>
</comment>